<dbReference type="SUPFAM" id="SSF53041">
    <property type="entry name" value="Resolvase-like"/>
    <property type="match status" value="1"/>
</dbReference>
<dbReference type="InterPro" id="IPR011109">
    <property type="entry name" value="DNA_bind_recombinase_dom"/>
</dbReference>
<organism evidence="3 4">
    <name type="scientific">Sphingomonas humi</name>
    <dbReference type="NCBI Taxonomy" id="335630"/>
    <lineage>
        <taxon>Bacteria</taxon>
        <taxon>Pseudomonadati</taxon>
        <taxon>Pseudomonadota</taxon>
        <taxon>Alphaproteobacteria</taxon>
        <taxon>Sphingomonadales</taxon>
        <taxon>Sphingomonadaceae</taxon>
        <taxon>Sphingomonas</taxon>
    </lineage>
</organism>
<dbReference type="Proteomes" id="UP001501310">
    <property type="component" value="Unassembled WGS sequence"/>
</dbReference>
<feature type="domain" description="Recombinase" evidence="2">
    <location>
        <begin position="172"/>
        <end position="286"/>
    </location>
</feature>
<dbReference type="PROSITE" id="PS51737">
    <property type="entry name" value="RECOMBINASE_DNA_BIND"/>
    <property type="match status" value="1"/>
</dbReference>
<gene>
    <name evidence="3" type="ORF">GCM10022211_14110</name>
</gene>
<dbReference type="Gene3D" id="3.90.1750.20">
    <property type="entry name" value="Putative Large Serine Recombinase, Chain B, Domain 2"/>
    <property type="match status" value="1"/>
</dbReference>
<evidence type="ECO:0000313" key="3">
    <source>
        <dbReference type="EMBL" id="GAA4003588.1"/>
    </source>
</evidence>
<protein>
    <recommendedName>
        <fullName evidence="5">Recombinase family protein</fullName>
    </recommendedName>
</protein>
<accession>A0ABP7RX64</accession>
<dbReference type="InterPro" id="IPR036162">
    <property type="entry name" value="Resolvase-like_N_sf"/>
</dbReference>
<proteinExistence type="predicted"/>
<dbReference type="PANTHER" id="PTHR30461">
    <property type="entry name" value="DNA-INVERTASE FROM LAMBDOID PROPHAGE"/>
    <property type="match status" value="1"/>
</dbReference>
<dbReference type="CDD" id="cd03768">
    <property type="entry name" value="SR_ResInv"/>
    <property type="match status" value="1"/>
</dbReference>
<comment type="caution">
    <text evidence="3">The sequence shown here is derived from an EMBL/GenBank/DDBJ whole genome shotgun (WGS) entry which is preliminary data.</text>
</comment>
<dbReference type="SMART" id="SM00857">
    <property type="entry name" value="Resolvase"/>
    <property type="match status" value="1"/>
</dbReference>
<dbReference type="InterPro" id="IPR038109">
    <property type="entry name" value="DNA_bind_recomb_sf"/>
</dbReference>
<evidence type="ECO:0008006" key="5">
    <source>
        <dbReference type="Google" id="ProtNLM"/>
    </source>
</evidence>
<dbReference type="EMBL" id="BAAAZD010000001">
    <property type="protein sequence ID" value="GAA4003588.1"/>
    <property type="molecule type" value="Genomic_DNA"/>
</dbReference>
<dbReference type="InterPro" id="IPR006119">
    <property type="entry name" value="Resolv_N"/>
</dbReference>
<dbReference type="InterPro" id="IPR050639">
    <property type="entry name" value="SSR_resolvase"/>
</dbReference>
<keyword evidence="4" id="KW-1185">Reference proteome</keyword>
<reference evidence="4" key="1">
    <citation type="journal article" date="2019" name="Int. J. Syst. Evol. Microbiol.">
        <title>The Global Catalogue of Microorganisms (GCM) 10K type strain sequencing project: providing services to taxonomists for standard genome sequencing and annotation.</title>
        <authorList>
            <consortium name="The Broad Institute Genomics Platform"/>
            <consortium name="The Broad Institute Genome Sequencing Center for Infectious Disease"/>
            <person name="Wu L."/>
            <person name="Ma J."/>
        </authorList>
    </citation>
    <scope>NUCLEOTIDE SEQUENCE [LARGE SCALE GENOMIC DNA]</scope>
    <source>
        <strain evidence="4">JCM 16603</strain>
    </source>
</reference>
<dbReference type="Gene3D" id="3.40.50.1390">
    <property type="entry name" value="Resolvase, N-terminal catalytic domain"/>
    <property type="match status" value="1"/>
</dbReference>
<sequence>MPDLPSMSNVVRCAIYTRKSTESPTGQEMTSLAGQRAVCSAYIKCQAHKGWVELPQYYDDEGFSGGNLERPALHRLLTDAREGRIDAIVFYKIDRFTRSLADFVRLMDAFQHFDISFISVTQSFDTSDSMGRMVLNILLTFAQFEREMMGDRIRDKKNTMRRSGLFIGGLAPIGYVSKKGRLEKIPREAELVQAAFDRFDDYPSVAGLLRALDQEGMGKLVSPFRFKTKRRRPLWYGGSAQKMFRNPIYAGYQYVDGELVRASHEPYISLERWEQLQVVLATRTKKSGKVDYSVHPLAGLIFDETDRLLAPRMRGSKRWPQRYYETVSRQLRKGQRRDRVRIRGAEVDGVVIGALVAFLRDTEKLRHAVCRAYGDPHLAYEMQRLGPIAADRIAAAGGLELRQIFEGLVGRVEVAKSEVRIWVSLRVLDAYLNWNGIGLFNTVPELSRSQNDLHLLRVDTILGPHRVKLGLPYEHRPGECLNKRLVTLLHKAAQAEVSFLEDVTRDLDKHAQLLKLTPSKFSRLLRLNYLAPDIKAAIMDGRQPSDLTEWKLLYSPLPADWHQQRAILGFPTPPTDKTYLSVRSTASAATA</sequence>
<dbReference type="RefSeq" id="WP_344709471.1">
    <property type="nucleotide sequence ID" value="NZ_BAAAZD010000001.1"/>
</dbReference>
<evidence type="ECO:0000259" key="1">
    <source>
        <dbReference type="PROSITE" id="PS51736"/>
    </source>
</evidence>
<feature type="domain" description="Resolvase/invertase-type recombinase catalytic" evidence="1">
    <location>
        <begin position="12"/>
        <end position="164"/>
    </location>
</feature>
<dbReference type="Pfam" id="PF00239">
    <property type="entry name" value="Resolvase"/>
    <property type="match status" value="1"/>
</dbReference>
<dbReference type="PROSITE" id="PS51736">
    <property type="entry name" value="RECOMBINASES_3"/>
    <property type="match status" value="1"/>
</dbReference>
<dbReference type="Pfam" id="PF07508">
    <property type="entry name" value="Recombinase"/>
    <property type="match status" value="1"/>
</dbReference>
<evidence type="ECO:0000259" key="2">
    <source>
        <dbReference type="PROSITE" id="PS51737"/>
    </source>
</evidence>
<evidence type="ECO:0000313" key="4">
    <source>
        <dbReference type="Proteomes" id="UP001501310"/>
    </source>
</evidence>
<name>A0ABP7RX64_9SPHN</name>
<dbReference type="PANTHER" id="PTHR30461:SF23">
    <property type="entry name" value="DNA RECOMBINASE-RELATED"/>
    <property type="match status" value="1"/>
</dbReference>